<gene>
    <name evidence="7" type="primary">nusB</name>
    <name evidence="7" type="ORF">H9980_01640</name>
</gene>
<evidence type="ECO:0000256" key="2">
    <source>
        <dbReference type="ARBA" id="ARBA00022814"/>
    </source>
</evidence>
<dbReference type="GO" id="GO:0003723">
    <property type="term" value="F:RNA binding"/>
    <property type="evidence" value="ECO:0007669"/>
    <property type="project" value="UniProtKB-KW"/>
</dbReference>
<dbReference type="InterPro" id="IPR035926">
    <property type="entry name" value="NusB-like_sf"/>
</dbReference>
<dbReference type="Proteomes" id="UP000886724">
    <property type="component" value="Unassembled WGS sequence"/>
</dbReference>
<dbReference type="PANTHER" id="PTHR11078:SF3">
    <property type="entry name" value="ANTITERMINATION NUSB DOMAIN-CONTAINING PROTEIN"/>
    <property type="match status" value="1"/>
</dbReference>
<keyword evidence="5" id="KW-0804">Transcription</keyword>
<dbReference type="Gene3D" id="1.10.940.10">
    <property type="entry name" value="NusB-like"/>
    <property type="match status" value="1"/>
</dbReference>
<dbReference type="InterPro" id="IPR006027">
    <property type="entry name" value="NusB_RsmB_TIM44"/>
</dbReference>
<dbReference type="EMBL" id="DXET01000041">
    <property type="protein sequence ID" value="HIX80657.1"/>
    <property type="molecule type" value="Genomic_DNA"/>
</dbReference>
<evidence type="ECO:0000313" key="8">
    <source>
        <dbReference type="Proteomes" id="UP000886724"/>
    </source>
</evidence>
<evidence type="ECO:0000256" key="4">
    <source>
        <dbReference type="ARBA" id="ARBA00023015"/>
    </source>
</evidence>
<dbReference type="GO" id="GO:0006353">
    <property type="term" value="P:DNA-templated transcription termination"/>
    <property type="evidence" value="ECO:0007669"/>
    <property type="project" value="InterPro"/>
</dbReference>
<dbReference type="Pfam" id="PF01029">
    <property type="entry name" value="NusB"/>
    <property type="match status" value="1"/>
</dbReference>
<dbReference type="SUPFAM" id="SSF48013">
    <property type="entry name" value="NusB-like"/>
    <property type="match status" value="1"/>
</dbReference>
<sequence length="135" mass="15890">MRKYRKRLIREKAVIATYQKLLVDTSEEEIKEYLNSDKELCADRSDYDYCLLMITSIVNKIGKYQDEVAKHLKKNWSVDRLSKIELAILIVACYELLETDQSREIIINEAVELSKKYCDNDSYKFINGLLNKVVK</sequence>
<feature type="domain" description="NusB/RsmB/TIM44" evidence="6">
    <location>
        <begin position="9"/>
        <end position="135"/>
    </location>
</feature>
<protein>
    <submittedName>
        <fullName evidence="7">Transcription antitermination factor NusB</fullName>
    </submittedName>
</protein>
<evidence type="ECO:0000256" key="1">
    <source>
        <dbReference type="ARBA" id="ARBA00005952"/>
    </source>
</evidence>
<dbReference type="NCBIfam" id="TIGR01951">
    <property type="entry name" value="nusB"/>
    <property type="match status" value="1"/>
</dbReference>
<dbReference type="InterPro" id="IPR011605">
    <property type="entry name" value="NusB_fam"/>
</dbReference>
<keyword evidence="2" id="KW-0889">Transcription antitermination</keyword>
<dbReference type="GO" id="GO:0005829">
    <property type="term" value="C:cytosol"/>
    <property type="evidence" value="ECO:0007669"/>
    <property type="project" value="TreeGrafter"/>
</dbReference>
<comment type="caution">
    <text evidence="7">The sequence shown here is derived from an EMBL/GenBank/DDBJ whole genome shotgun (WGS) entry which is preliminary data.</text>
</comment>
<name>A0A9D1XJN4_9FIRM</name>
<reference evidence="7" key="2">
    <citation type="submission" date="2021-04" db="EMBL/GenBank/DDBJ databases">
        <authorList>
            <person name="Gilroy R."/>
        </authorList>
    </citation>
    <scope>NUCLEOTIDE SEQUENCE</scope>
    <source>
        <strain evidence="7">ChiGjej1B1-14440</strain>
    </source>
</reference>
<evidence type="ECO:0000259" key="6">
    <source>
        <dbReference type="Pfam" id="PF01029"/>
    </source>
</evidence>
<keyword evidence="4" id="KW-0805">Transcription regulation</keyword>
<dbReference type="GO" id="GO:0031564">
    <property type="term" value="P:transcription antitermination"/>
    <property type="evidence" value="ECO:0007669"/>
    <property type="project" value="UniProtKB-KW"/>
</dbReference>
<organism evidence="7 8">
    <name type="scientific">Candidatus Erysipelatoclostridium merdavium</name>
    <dbReference type="NCBI Taxonomy" id="2838566"/>
    <lineage>
        <taxon>Bacteria</taxon>
        <taxon>Bacillati</taxon>
        <taxon>Bacillota</taxon>
        <taxon>Erysipelotrichia</taxon>
        <taxon>Erysipelotrichales</taxon>
        <taxon>Erysipelotrichales incertae sedis</taxon>
    </lineage>
</organism>
<dbReference type="AlphaFoldDB" id="A0A9D1XJN4"/>
<evidence type="ECO:0000313" key="7">
    <source>
        <dbReference type="EMBL" id="HIX80657.1"/>
    </source>
</evidence>
<evidence type="ECO:0000256" key="5">
    <source>
        <dbReference type="ARBA" id="ARBA00023163"/>
    </source>
</evidence>
<accession>A0A9D1XJN4</accession>
<dbReference type="PANTHER" id="PTHR11078">
    <property type="entry name" value="N UTILIZATION SUBSTANCE PROTEIN B-RELATED"/>
    <property type="match status" value="1"/>
</dbReference>
<evidence type="ECO:0000256" key="3">
    <source>
        <dbReference type="ARBA" id="ARBA00022884"/>
    </source>
</evidence>
<proteinExistence type="inferred from homology"/>
<reference evidence="7" key="1">
    <citation type="journal article" date="2021" name="PeerJ">
        <title>Extensive microbial diversity within the chicken gut microbiome revealed by metagenomics and culture.</title>
        <authorList>
            <person name="Gilroy R."/>
            <person name="Ravi A."/>
            <person name="Getino M."/>
            <person name="Pursley I."/>
            <person name="Horton D.L."/>
            <person name="Alikhan N.F."/>
            <person name="Baker D."/>
            <person name="Gharbi K."/>
            <person name="Hall N."/>
            <person name="Watson M."/>
            <person name="Adriaenssens E.M."/>
            <person name="Foster-Nyarko E."/>
            <person name="Jarju S."/>
            <person name="Secka A."/>
            <person name="Antonio M."/>
            <person name="Oren A."/>
            <person name="Chaudhuri R.R."/>
            <person name="La Ragione R."/>
            <person name="Hildebrand F."/>
            <person name="Pallen M.J."/>
        </authorList>
    </citation>
    <scope>NUCLEOTIDE SEQUENCE</scope>
    <source>
        <strain evidence="7">ChiGjej1B1-14440</strain>
    </source>
</reference>
<comment type="similarity">
    <text evidence="1">Belongs to the NusB family.</text>
</comment>
<keyword evidence="3" id="KW-0694">RNA-binding</keyword>